<feature type="compositionally biased region" description="Polar residues" evidence="4">
    <location>
        <begin position="83"/>
        <end position="93"/>
    </location>
</feature>
<keyword evidence="1" id="KW-0479">Metal-binding</keyword>
<evidence type="ECO:0000256" key="4">
    <source>
        <dbReference type="SAM" id="MobiDB-lite"/>
    </source>
</evidence>
<feature type="domain" description="3CxxC-type" evidence="5">
    <location>
        <begin position="171"/>
        <end position="271"/>
    </location>
</feature>
<dbReference type="Proteomes" id="UP000475325">
    <property type="component" value="Unassembled WGS sequence"/>
</dbReference>
<proteinExistence type="predicted"/>
<dbReference type="EMBL" id="WIQW01000109">
    <property type="protein sequence ID" value="KAF3083170.1"/>
    <property type="molecule type" value="Genomic_DNA"/>
</dbReference>
<organism evidence="6 7">
    <name type="scientific">Orbilia oligospora</name>
    <name type="common">Nematode-trapping fungus</name>
    <name type="synonym">Arthrobotrys oligospora</name>
    <dbReference type="NCBI Taxonomy" id="2813651"/>
    <lineage>
        <taxon>Eukaryota</taxon>
        <taxon>Fungi</taxon>
        <taxon>Dikarya</taxon>
        <taxon>Ascomycota</taxon>
        <taxon>Pezizomycotina</taxon>
        <taxon>Orbiliomycetes</taxon>
        <taxon>Orbiliales</taxon>
        <taxon>Orbiliaceae</taxon>
        <taxon>Orbilia</taxon>
    </lineage>
</organism>
<evidence type="ECO:0000313" key="7">
    <source>
        <dbReference type="Proteomes" id="UP000475325"/>
    </source>
</evidence>
<keyword evidence="2" id="KW-0863">Zinc-finger</keyword>
<gene>
    <name evidence="6" type="ORF">TWF102_000799</name>
</gene>
<dbReference type="InterPro" id="IPR027377">
    <property type="entry name" value="ZAR1/RTP1-5-like_Znf-3CxxC"/>
</dbReference>
<feature type="compositionally biased region" description="Basic residues" evidence="4">
    <location>
        <begin position="122"/>
        <end position="136"/>
    </location>
</feature>
<evidence type="ECO:0000256" key="1">
    <source>
        <dbReference type="ARBA" id="ARBA00022723"/>
    </source>
</evidence>
<dbReference type="GO" id="GO:0008270">
    <property type="term" value="F:zinc ion binding"/>
    <property type="evidence" value="ECO:0007669"/>
    <property type="project" value="UniProtKB-KW"/>
</dbReference>
<sequence length="281" mass="30850">MAGADEQFVAGLRTMDRHDVNRLTIQAYTRAQRQMIDEERVRRRRAEAEAEAVAGEVAGAVASTTAALSNLINMMAVLRMNSGESSNSATNQTEGNLNGNNSGENQVSEPAAPVTPNAQLPAKKKKPRKKPQKPIKKSYLFPEYHHLVAEGVENIEFKSSTTDGTLYNETRLIGSLKCSSCGKGWTTGKVATAIRGYEQQNGQLGYSAEVFNQRCAECNSLGHLTLDVDTYVERVARRLLIWKGEFSPEPRTHEQFTPPHRFDLCEGCAVGRCVLGGYGRG</sequence>
<reference evidence="6 7" key="1">
    <citation type="submission" date="2019-06" db="EMBL/GenBank/DDBJ databases">
        <authorList>
            <person name="Palmer J.M."/>
        </authorList>
    </citation>
    <scope>NUCLEOTIDE SEQUENCE [LARGE SCALE GENOMIC DNA]</scope>
    <source>
        <strain evidence="6 7">TWF102</strain>
    </source>
</reference>
<dbReference type="SMART" id="SM01328">
    <property type="entry name" value="zf-3CxxC"/>
    <property type="match status" value="1"/>
</dbReference>
<keyword evidence="3" id="KW-0862">Zinc</keyword>
<dbReference type="Pfam" id="PF13695">
    <property type="entry name" value="Zn_ribbon_3CxxC"/>
    <property type="match status" value="1"/>
</dbReference>
<protein>
    <recommendedName>
        <fullName evidence="5">3CxxC-type domain-containing protein</fullName>
    </recommendedName>
</protein>
<dbReference type="AlphaFoldDB" id="A0A7C8J1X2"/>
<evidence type="ECO:0000313" key="6">
    <source>
        <dbReference type="EMBL" id="KAF3083170.1"/>
    </source>
</evidence>
<name>A0A7C8J1X2_ORBOL</name>
<comment type="caution">
    <text evidence="6">The sequence shown here is derived from an EMBL/GenBank/DDBJ whole genome shotgun (WGS) entry which is preliminary data.</text>
</comment>
<evidence type="ECO:0000256" key="3">
    <source>
        <dbReference type="ARBA" id="ARBA00022833"/>
    </source>
</evidence>
<evidence type="ECO:0000256" key="2">
    <source>
        <dbReference type="ARBA" id="ARBA00022771"/>
    </source>
</evidence>
<feature type="region of interest" description="Disordered" evidence="4">
    <location>
        <begin position="83"/>
        <end position="136"/>
    </location>
</feature>
<feature type="compositionally biased region" description="Low complexity" evidence="4">
    <location>
        <begin position="94"/>
        <end position="105"/>
    </location>
</feature>
<accession>A0A7C8J1X2</accession>
<evidence type="ECO:0000259" key="5">
    <source>
        <dbReference type="SMART" id="SM01328"/>
    </source>
</evidence>